<dbReference type="PANTHER" id="PTHR47973">
    <property type="entry name" value="CYSTEINE-RICH RECEPTOR-LIKE PROTEIN KINASE 3"/>
    <property type="match status" value="1"/>
</dbReference>
<evidence type="ECO:0000256" key="2">
    <source>
        <dbReference type="ARBA" id="ARBA00022741"/>
    </source>
</evidence>
<evidence type="ECO:0000313" key="6">
    <source>
        <dbReference type="Proteomes" id="UP000626092"/>
    </source>
</evidence>
<evidence type="ECO:0000256" key="4">
    <source>
        <dbReference type="ARBA" id="ARBA00022840"/>
    </source>
</evidence>
<evidence type="ECO:0000313" key="5">
    <source>
        <dbReference type="EMBL" id="KAF7123967.1"/>
    </source>
</evidence>
<evidence type="ECO:0000256" key="3">
    <source>
        <dbReference type="ARBA" id="ARBA00022777"/>
    </source>
</evidence>
<dbReference type="AlphaFoldDB" id="A0A834G2S5"/>
<organism evidence="5 6">
    <name type="scientific">Rhododendron simsii</name>
    <name type="common">Sims's rhododendron</name>
    <dbReference type="NCBI Taxonomy" id="118357"/>
    <lineage>
        <taxon>Eukaryota</taxon>
        <taxon>Viridiplantae</taxon>
        <taxon>Streptophyta</taxon>
        <taxon>Embryophyta</taxon>
        <taxon>Tracheophyta</taxon>
        <taxon>Spermatophyta</taxon>
        <taxon>Magnoliopsida</taxon>
        <taxon>eudicotyledons</taxon>
        <taxon>Gunneridae</taxon>
        <taxon>Pentapetalae</taxon>
        <taxon>asterids</taxon>
        <taxon>Ericales</taxon>
        <taxon>Ericaceae</taxon>
        <taxon>Ericoideae</taxon>
        <taxon>Rhodoreae</taxon>
        <taxon>Rhododendron</taxon>
    </lineage>
</organism>
<dbReference type="InterPro" id="IPR052059">
    <property type="entry name" value="CR_Ser/Thr_kinase"/>
</dbReference>
<comment type="caution">
    <text evidence="5">The sequence shown here is derived from an EMBL/GenBank/DDBJ whole genome shotgun (WGS) entry which is preliminary data.</text>
</comment>
<protein>
    <submittedName>
        <fullName evidence="5">Uncharacterized protein</fullName>
    </submittedName>
</protein>
<gene>
    <name evidence="5" type="ORF">RHSIM_Rhsim12G0142900</name>
</gene>
<name>A0A834G2S5_RHOSS</name>
<dbReference type="InterPro" id="IPR011009">
    <property type="entry name" value="Kinase-like_dom_sf"/>
</dbReference>
<dbReference type="Proteomes" id="UP000626092">
    <property type="component" value="Unassembled WGS sequence"/>
</dbReference>
<keyword evidence="1" id="KW-0808">Transferase</keyword>
<dbReference type="EMBL" id="WJXA01000012">
    <property type="protein sequence ID" value="KAF7123967.1"/>
    <property type="molecule type" value="Genomic_DNA"/>
</dbReference>
<dbReference type="GO" id="GO:0016301">
    <property type="term" value="F:kinase activity"/>
    <property type="evidence" value="ECO:0007669"/>
    <property type="project" value="UniProtKB-KW"/>
</dbReference>
<dbReference type="Gene3D" id="3.30.200.20">
    <property type="entry name" value="Phosphorylase Kinase, domain 1"/>
    <property type="match status" value="1"/>
</dbReference>
<dbReference type="GO" id="GO:0005524">
    <property type="term" value="F:ATP binding"/>
    <property type="evidence" value="ECO:0007669"/>
    <property type="project" value="UniProtKB-KW"/>
</dbReference>
<proteinExistence type="predicted"/>
<keyword evidence="2" id="KW-0547">Nucleotide-binding</keyword>
<accession>A0A834G2S5</accession>
<keyword evidence="6" id="KW-1185">Reference proteome</keyword>
<keyword evidence="3" id="KW-0418">Kinase</keyword>
<evidence type="ECO:0000256" key="1">
    <source>
        <dbReference type="ARBA" id="ARBA00022679"/>
    </source>
</evidence>
<reference evidence="5" key="1">
    <citation type="submission" date="2019-11" db="EMBL/GenBank/DDBJ databases">
        <authorList>
            <person name="Liu Y."/>
            <person name="Hou J."/>
            <person name="Li T.-Q."/>
            <person name="Guan C.-H."/>
            <person name="Wu X."/>
            <person name="Wu H.-Z."/>
            <person name="Ling F."/>
            <person name="Zhang R."/>
            <person name="Shi X.-G."/>
            <person name="Ren J.-P."/>
            <person name="Chen E.-F."/>
            <person name="Sun J.-M."/>
        </authorList>
    </citation>
    <scope>NUCLEOTIDE SEQUENCE</scope>
    <source>
        <strain evidence="5">Adult_tree_wgs_1</strain>
        <tissue evidence="5">Leaves</tissue>
    </source>
</reference>
<keyword evidence="4" id="KW-0067">ATP-binding</keyword>
<dbReference type="SUPFAM" id="SSF56112">
    <property type="entry name" value="Protein kinase-like (PK-like)"/>
    <property type="match status" value="1"/>
</dbReference>
<sequence length="204" mass="21709">MKVYRLIDASMAMGFLARLCSCFVKKLRDGGGGGGGGGDEDGDGGQSSELFFELRTLQVATNFFSEVNQLGHGGFGPVYKAWTLFQAGKTLDLVDPSLARWNRDEAAMCIQLGLLCCQANVADRPDMNSVHLMLSSDSFTLPKPGKPGIQGRRGRWTTTTTSALTNTNRASSTNTAGTSASAGSTIVEDFSKNSISYSSIDEGR</sequence>
<dbReference type="OrthoDB" id="4062651at2759"/>